<evidence type="ECO:0000256" key="2">
    <source>
        <dbReference type="ARBA" id="ARBA00022691"/>
    </source>
</evidence>
<dbReference type="Gene3D" id="3.40.50.150">
    <property type="entry name" value="Vaccinia Virus protein VP39"/>
    <property type="match status" value="1"/>
</dbReference>
<protein>
    <recommendedName>
        <fullName evidence="3">Carboxy-S-adenosyl-L-methionine synthase</fullName>
        <shortName evidence="3">Cx-SAM synthase</shortName>
        <ecNumber evidence="3">2.1.3.-</ecNumber>
    </recommendedName>
</protein>
<feature type="binding site" evidence="3 4">
    <location>
        <begin position="69"/>
        <end position="71"/>
    </location>
    <ligand>
        <name>S-adenosyl-L-methionine</name>
        <dbReference type="ChEBI" id="CHEBI:59789"/>
    </ligand>
</feature>
<evidence type="ECO:0000256" key="3">
    <source>
        <dbReference type="HAMAP-Rule" id="MF_01589"/>
    </source>
</evidence>
<dbReference type="PANTHER" id="PTHR43861:SF2">
    <property type="entry name" value="CARBOXY-S-ADENOSYL-L-METHIONINE SYNTHASE"/>
    <property type="match status" value="1"/>
</dbReference>
<keyword evidence="6" id="KW-0489">Methyltransferase</keyword>
<comment type="catalytic activity">
    <reaction evidence="3">
        <text>prephenate + S-adenosyl-L-methionine = carboxy-S-adenosyl-L-methionine + 3-phenylpyruvate + H2O</text>
        <dbReference type="Rhea" id="RHEA:51692"/>
        <dbReference type="ChEBI" id="CHEBI:15377"/>
        <dbReference type="ChEBI" id="CHEBI:18005"/>
        <dbReference type="ChEBI" id="CHEBI:29934"/>
        <dbReference type="ChEBI" id="CHEBI:59789"/>
        <dbReference type="ChEBI" id="CHEBI:134278"/>
    </reaction>
</comment>
<dbReference type="GO" id="GO:0008168">
    <property type="term" value="F:methyltransferase activity"/>
    <property type="evidence" value="ECO:0007669"/>
    <property type="project" value="UniProtKB-KW"/>
</dbReference>
<dbReference type="InterPro" id="IPR029063">
    <property type="entry name" value="SAM-dependent_MTases_sf"/>
</dbReference>
<dbReference type="Pfam" id="PF13649">
    <property type="entry name" value="Methyltransf_25"/>
    <property type="match status" value="1"/>
</dbReference>
<dbReference type="HAMAP" id="MF_01589">
    <property type="entry name" value="Cx_SAM_synthase"/>
    <property type="match status" value="1"/>
</dbReference>
<feature type="binding site" evidence="3 4">
    <location>
        <begin position="123"/>
        <end position="124"/>
    </location>
    <ligand>
        <name>S-adenosyl-L-methionine</name>
        <dbReference type="ChEBI" id="CHEBI:59789"/>
    </ligand>
</feature>
<dbReference type="GO" id="GO:0032259">
    <property type="term" value="P:methylation"/>
    <property type="evidence" value="ECO:0007669"/>
    <property type="project" value="UniProtKB-KW"/>
</dbReference>
<dbReference type="PANTHER" id="PTHR43861">
    <property type="entry name" value="TRANS-ACONITATE 2-METHYLTRANSFERASE-RELATED"/>
    <property type="match status" value="1"/>
</dbReference>
<dbReference type="AlphaFoldDB" id="A0A1I1FGH0"/>
<dbReference type="OrthoDB" id="9779941at2"/>
<dbReference type="PIRSF" id="PIRSF006325">
    <property type="entry name" value="MeTrfase_bac"/>
    <property type="match status" value="1"/>
</dbReference>
<dbReference type="CDD" id="cd02440">
    <property type="entry name" value="AdoMet_MTases"/>
    <property type="match status" value="1"/>
</dbReference>
<evidence type="ECO:0000313" key="6">
    <source>
        <dbReference type="EMBL" id="SFB98381.1"/>
    </source>
</evidence>
<comment type="subunit">
    <text evidence="3">Homodimer.</text>
</comment>
<dbReference type="GO" id="GO:1904047">
    <property type="term" value="F:S-adenosyl-L-methionine binding"/>
    <property type="evidence" value="ECO:0007669"/>
    <property type="project" value="UniProtKB-UniRule"/>
</dbReference>
<dbReference type="GO" id="GO:0016743">
    <property type="term" value="F:carboxyl- or carbamoyltransferase activity"/>
    <property type="evidence" value="ECO:0007669"/>
    <property type="project" value="UniProtKB-UniRule"/>
</dbReference>
<sequence>MSSKTSPPRDALFANPLDQLASFTFDEQVARVFPDMIKRSVPGYSQILGMAGVIARRYVPEGGRIYDLGASLGASTLSVAQQLDDLQELDIIAVDSSAAMNQRCRELLAEKLPARKVEVCCADIRTLKYQPCDLIMINFTLQFLPAEDRQPLLDRLYASLRPGGALLLSEKVHFTDQRRSQLLYELHHDFKRANGYSDMEISQKRTALEDVLRTDTAEEHLLRLQQAGFGFSTQWFQYLNFASFLAIKGRDDE</sequence>
<keyword evidence="1 3" id="KW-0808">Transferase</keyword>
<keyword evidence="2 3" id="KW-0949">S-adenosyl-L-methionine</keyword>
<dbReference type="RefSeq" id="WP_091960120.1">
    <property type="nucleotide sequence ID" value="NZ_FOLH01000002.1"/>
</dbReference>
<dbReference type="GO" id="GO:0002098">
    <property type="term" value="P:tRNA wobble uridine modification"/>
    <property type="evidence" value="ECO:0007669"/>
    <property type="project" value="InterPro"/>
</dbReference>
<feature type="domain" description="Methyltransferase" evidence="5">
    <location>
        <begin position="65"/>
        <end position="164"/>
    </location>
</feature>
<evidence type="ECO:0000313" key="7">
    <source>
        <dbReference type="Proteomes" id="UP000199058"/>
    </source>
</evidence>
<comment type="similarity">
    <text evidence="3">Belongs to the class I-like SAM-binding methyltransferase superfamily. Cx-SAM synthase family.</text>
</comment>
<feature type="binding site" evidence="3 4">
    <location>
        <position position="44"/>
    </location>
    <ligand>
        <name>S-adenosyl-L-methionine</name>
        <dbReference type="ChEBI" id="CHEBI:59789"/>
    </ligand>
</feature>
<proteinExistence type="inferred from homology"/>
<dbReference type="EC" id="2.1.3.-" evidence="3"/>
<dbReference type="SUPFAM" id="SSF53335">
    <property type="entry name" value="S-adenosyl-L-methionine-dependent methyltransferases"/>
    <property type="match status" value="1"/>
</dbReference>
<organism evidence="6 7">
    <name type="scientific">Marinospirillum celere</name>
    <dbReference type="NCBI Taxonomy" id="1122252"/>
    <lineage>
        <taxon>Bacteria</taxon>
        <taxon>Pseudomonadati</taxon>
        <taxon>Pseudomonadota</taxon>
        <taxon>Gammaproteobacteria</taxon>
        <taxon>Oceanospirillales</taxon>
        <taxon>Oceanospirillaceae</taxon>
        <taxon>Marinospirillum</taxon>
    </lineage>
</organism>
<dbReference type="Proteomes" id="UP000199058">
    <property type="component" value="Unassembled WGS sequence"/>
</dbReference>
<dbReference type="NCBIfam" id="TIGR00740">
    <property type="entry name" value="carboxy-S-adenosyl-L-methionine synthase CmoA"/>
    <property type="match status" value="1"/>
</dbReference>
<feature type="binding site" evidence="3 4">
    <location>
        <position position="138"/>
    </location>
    <ligand>
        <name>S-adenosyl-L-methionine</name>
        <dbReference type="ChEBI" id="CHEBI:59789"/>
    </ligand>
</feature>
<feature type="binding site" evidence="3">
    <location>
        <position position="205"/>
    </location>
    <ligand>
        <name>S-adenosyl-L-methionine</name>
        <dbReference type="ChEBI" id="CHEBI:59789"/>
    </ligand>
</feature>
<dbReference type="STRING" id="1122252.SAMN05660443_0995"/>
<evidence type="ECO:0000256" key="1">
    <source>
        <dbReference type="ARBA" id="ARBA00022679"/>
    </source>
</evidence>
<gene>
    <name evidence="3" type="primary">cmoA</name>
    <name evidence="6" type="ORF">SAMN05660443_0995</name>
</gene>
<dbReference type="InterPro" id="IPR005271">
    <property type="entry name" value="CmoA"/>
</dbReference>
<accession>A0A1I1FGH0</accession>
<keyword evidence="7" id="KW-1185">Reference proteome</keyword>
<evidence type="ECO:0000259" key="5">
    <source>
        <dbReference type="Pfam" id="PF13649"/>
    </source>
</evidence>
<comment type="function">
    <text evidence="3">Catalyzes the conversion of S-adenosyl-L-methionine (SAM) to carboxy-S-adenosyl-L-methionine (Cx-SAM).</text>
</comment>
<comment type="caution">
    <text evidence="3">Lacks conserved residue(s) required for the propagation of feature annotation.</text>
</comment>
<dbReference type="EMBL" id="FOLH01000002">
    <property type="protein sequence ID" value="SFB98381.1"/>
    <property type="molecule type" value="Genomic_DNA"/>
</dbReference>
<evidence type="ECO:0000256" key="4">
    <source>
        <dbReference type="PIRSR" id="PIRSR006325-1"/>
    </source>
</evidence>
<reference evidence="6 7" key="1">
    <citation type="submission" date="2016-10" db="EMBL/GenBank/DDBJ databases">
        <authorList>
            <person name="de Groot N.N."/>
        </authorList>
    </citation>
    <scope>NUCLEOTIDE SEQUENCE [LARGE SCALE GENOMIC DNA]</scope>
    <source>
        <strain evidence="6 7">DSM 18438</strain>
    </source>
</reference>
<name>A0A1I1FGH0_9GAMM</name>
<dbReference type="InterPro" id="IPR041698">
    <property type="entry name" value="Methyltransf_25"/>
</dbReference>